<dbReference type="EMBL" id="NMUH01000042">
    <property type="protein sequence ID" value="MQL69616.1"/>
    <property type="molecule type" value="Genomic_DNA"/>
</dbReference>
<dbReference type="AlphaFoldDB" id="A0A843THA7"/>
<sequence length="108" mass="11991">MGFHAKLQNVTSLCKGHDRVKQIATGSYEDRDGSFGQAARTQQGSLSRSDRDRYLCCDGPENATYQVVAFSGSEPEFEREKGLAWDCMPTCYSLTQGALKVKNKLYNA</sequence>
<proteinExistence type="predicted"/>
<keyword evidence="2" id="KW-1185">Reference proteome</keyword>
<organism evidence="1 2">
    <name type="scientific">Colocasia esculenta</name>
    <name type="common">Wild taro</name>
    <name type="synonym">Arum esculentum</name>
    <dbReference type="NCBI Taxonomy" id="4460"/>
    <lineage>
        <taxon>Eukaryota</taxon>
        <taxon>Viridiplantae</taxon>
        <taxon>Streptophyta</taxon>
        <taxon>Embryophyta</taxon>
        <taxon>Tracheophyta</taxon>
        <taxon>Spermatophyta</taxon>
        <taxon>Magnoliopsida</taxon>
        <taxon>Liliopsida</taxon>
        <taxon>Araceae</taxon>
        <taxon>Aroideae</taxon>
        <taxon>Colocasieae</taxon>
        <taxon>Colocasia</taxon>
    </lineage>
</organism>
<dbReference type="Proteomes" id="UP000652761">
    <property type="component" value="Unassembled WGS sequence"/>
</dbReference>
<accession>A0A843THA7</accession>
<protein>
    <submittedName>
        <fullName evidence="1">Uncharacterized protein</fullName>
    </submittedName>
</protein>
<name>A0A843THA7_COLES</name>
<gene>
    <name evidence="1" type="ORF">Taro_001884</name>
</gene>
<comment type="caution">
    <text evidence="1">The sequence shown here is derived from an EMBL/GenBank/DDBJ whole genome shotgun (WGS) entry which is preliminary data.</text>
</comment>
<evidence type="ECO:0000313" key="2">
    <source>
        <dbReference type="Proteomes" id="UP000652761"/>
    </source>
</evidence>
<evidence type="ECO:0000313" key="1">
    <source>
        <dbReference type="EMBL" id="MQL69616.1"/>
    </source>
</evidence>
<reference evidence="1" key="1">
    <citation type="submission" date="2017-07" db="EMBL/GenBank/DDBJ databases">
        <title>Taro Niue Genome Assembly and Annotation.</title>
        <authorList>
            <person name="Atibalentja N."/>
            <person name="Keating K."/>
            <person name="Fields C.J."/>
        </authorList>
    </citation>
    <scope>NUCLEOTIDE SEQUENCE</scope>
    <source>
        <strain evidence="1">Niue_2</strain>
        <tissue evidence="1">Leaf</tissue>
    </source>
</reference>